<reference evidence="1 2" key="1">
    <citation type="submission" date="2018-11" db="EMBL/GenBank/DDBJ databases">
        <authorList>
            <consortium name="Pathogen Informatics"/>
        </authorList>
    </citation>
    <scope>NUCLEOTIDE SEQUENCE [LARGE SCALE GENOMIC DNA]</scope>
</reference>
<protein>
    <recommendedName>
        <fullName evidence="3">RFX1 transcription activation region domain-containing protein</fullName>
    </recommendedName>
</protein>
<organism evidence="1 2">
    <name type="scientific">Strongylus vulgaris</name>
    <name type="common">Blood worm</name>
    <dbReference type="NCBI Taxonomy" id="40348"/>
    <lineage>
        <taxon>Eukaryota</taxon>
        <taxon>Metazoa</taxon>
        <taxon>Ecdysozoa</taxon>
        <taxon>Nematoda</taxon>
        <taxon>Chromadorea</taxon>
        <taxon>Rhabditida</taxon>
        <taxon>Rhabditina</taxon>
        <taxon>Rhabditomorpha</taxon>
        <taxon>Strongyloidea</taxon>
        <taxon>Strongylidae</taxon>
        <taxon>Strongylus</taxon>
    </lineage>
</organism>
<sequence>VQGGTYIIQQGTSTPVTHIGQSQVQQIQLTPSNGVTHQQVVHTVHQVPVQTVQTIPGQQGGHVTVAQQQMPSSSGHLVVQHQAPTTSGGQQLVHQQATQQQITYATGGMMVNGQHVQQQIINPYGAPPSRA</sequence>
<name>A0A3P7KRW6_STRVU</name>
<evidence type="ECO:0008006" key="3">
    <source>
        <dbReference type="Google" id="ProtNLM"/>
    </source>
</evidence>
<keyword evidence="2" id="KW-1185">Reference proteome</keyword>
<evidence type="ECO:0000313" key="2">
    <source>
        <dbReference type="Proteomes" id="UP000270094"/>
    </source>
</evidence>
<gene>
    <name evidence="1" type="ORF">SVUK_LOCUS4980</name>
</gene>
<accession>A0A3P7KRW6</accession>
<dbReference type="AlphaFoldDB" id="A0A3P7KRW6"/>
<dbReference type="OrthoDB" id="10422688at2759"/>
<dbReference type="Proteomes" id="UP000270094">
    <property type="component" value="Unassembled WGS sequence"/>
</dbReference>
<evidence type="ECO:0000313" key="1">
    <source>
        <dbReference type="EMBL" id="VDM69982.1"/>
    </source>
</evidence>
<proteinExistence type="predicted"/>
<dbReference type="EMBL" id="UYYB01014276">
    <property type="protein sequence ID" value="VDM69982.1"/>
    <property type="molecule type" value="Genomic_DNA"/>
</dbReference>
<feature type="non-terminal residue" evidence="1">
    <location>
        <position position="1"/>
    </location>
</feature>